<name>A0A1S4AMX4_TOBAC</name>
<gene>
    <name evidence="1" type="primary">LOC107799220</name>
</gene>
<dbReference type="InterPro" id="IPR043502">
    <property type="entry name" value="DNA/RNA_pol_sf"/>
</dbReference>
<dbReference type="OMA" id="ATVCCET"/>
<reference evidence="1" key="1">
    <citation type="submission" date="2025-08" db="UniProtKB">
        <authorList>
            <consortium name="RefSeq"/>
        </authorList>
    </citation>
    <scope>IDENTIFICATION</scope>
</reference>
<protein>
    <submittedName>
        <fullName evidence="1">Uncharacterized mitochondrial protein AtMg00810-like</fullName>
    </submittedName>
</protein>
<sequence length="317" mass="35615">MKDLRELRFFLGIEFARSSKGILMNQRKYALELVSECGLGEAKSTDSPLDQNLKLTSVEYDKHCGGQTTDEDLEDRRVYQRLIGRLLYLAITRPDISFAVQVMSQFMNTPKQSHYEEVLRVVKYVKDSPGHGLLMSNKTSGKVTVFCDADWASCSMTRKSVTGYCIKLGDSIISWKSKKQSTVSRSSAEAEYGSMATAVAELVWVHGLLEELGLKVVLPMELHCDNKAALQIASNPMYHERTKHIEIDCHFIREKLQQGLIKTAHVSSRNQIADILTKALRKQLHSEMVGKLGMINIFSPPNLRGSVEISHSNESCT</sequence>
<dbReference type="SUPFAM" id="SSF56672">
    <property type="entry name" value="DNA/RNA polymerases"/>
    <property type="match status" value="1"/>
</dbReference>
<evidence type="ECO:0000313" key="1">
    <source>
        <dbReference type="RefSeq" id="XP_016477798.1"/>
    </source>
</evidence>
<dbReference type="PANTHER" id="PTHR11439">
    <property type="entry name" value="GAG-POL-RELATED RETROTRANSPOSON"/>
    <property type="match status" value="1"/>
</dbReference>
<dbReference type="AlphaFoldDB" id="A0A1S4AMX4"/>
<dbReference type="RefSeq" id="XP_016477798.1">
    <property type="nucleotide sequence ID" value="XM_016622312.1"/>
</dbReference>
<dbReference type="PANTHER" id="PTHR11439:SF452">
    <property type="entry name" value="REVERSE TRANSCRIPTASE TY1_COPIA-TYPE DOMAIN-CONTAINING PROTEIN"/>
    <property type="match status" value="1"/>
</dbReference>
<dbReference type="KEGG" id="nta:107799220"/>
<dbReference type="OrthoDB" id="1300507at2759"/>
<organism evidence="1">
    <name type="scientific">Nicotiana tabacum</name>
    <name type="common">Common tobacco</name>
    <dbReference type="NCBI Taxonomy" id="4097"/>
    <lineage>
        <taxon>Eukaryota</taxon>
        <taxon>Viridiplantae</taxon>
        <taxon>Streptophyta</taxon>
        <taxon>Embryophyta</taxon>
        <taxon>Tracheophyta</taxon>
        <taxon>Spermatophyta</taxon>
        <taxon>Magnoliopsida</taxon>
        <taxon>eudicotyledons</taxon>
        <taxon>Gunneridae</taxon>
        <taxon>Pentapetalae</taxon>
        <taxon>asterids</taxon>
        <taxon>lamiids</taxon>
        <taxon>Solanales</taxon>
        <taxon>Solanaceae</taxon>
        <taxon>Nicotianoideae</taxon>
        <taxon>Nicotianeae</taxon>
        <taxon>Nicotiana</taxon>
    </lineage>
</organism>
<accession>A0A1S4AMX4</accession>
<dbReference type="CDD" id="cd09272">
    <property type="entry name" value="RNase_HI_RT_Ty1"/>
    <property type="match status" value="1"/>
</dbReference>
<proteinExistence type="predicted"/>
<dbReference type="PaxDb" id="4097-A0A1S4AMX4"/>
<dbReference type="STRING" id="4097.A0A1S4AMX4"/>